<reference evidence="4" key="2">
    <citation type="submission" date="2020-04" db="EMBL/GenBank/DDBJ databases">
        <title>Genome analysis and biological profiling of marine Cellulosimicrobium funkei MOSEL-ME6.</title>
        <authorList>
            <person name="Tanveer F."/>
            <person name="Xie Y."/>
            <person name="Shinwari Z.K."/>
        </authorList>
    </citation>
    <scope>NUCLEOTIDE SEQUENCE [LARGE SCALE GENOMIC DNA]</scope>
    <source>
        <strain evidence="4">MOSEL-ME25</strain>
    </source>
</reference>
<reference evidence="2" key="3">
    <citation type="submission" date="2020-04" db="EMBL/GenBank/DDBJ databases">
        <authorList>
            <person name="Tanveer F."/>
            <person name="Xie Y."/>
            <person name="Shinwari Z.K."/>
        </authorList>
    </citation>
    <scope>NUCLEOTIDE SEQUENCE</scope>
    <source>
        <strain evidence="2">MOSEL-ME25</strain>
    </source>
</reference>
<dbReference type="AlphaFoldDB" id="A0A0C2HEL3"/>
<dbReference type="Proteomes" id="UP000527860">
    <property type="component" value="Unassembled WGS sequence"/>
</dbReference>
<comment type="caution">
    <text evidence="1">The sequence shown here is derived from an EMBL/GenBank/DDBJ whole genome shotgun (WGS) entry which is preliminary data.</text>
</comment>
<dbReference type="EMBL" id="JABEVU030000001">
    <property type="protein sequence ID" value="MDB0581389.1"/>
    <property type="molecule type" value="Genomic_DNA"/>
</dbReference>
<name>A0A0C2HEL3_9STAP</name>
<reference evidence="1 3" key="1">
    <citation type="submission" date="2015-01" db="EMBL/GenBank/DDBJ databases">
        <title>Genome sequences of high lactate-tolerant strain Salinicoccus roseus W12 with industrial interest.</title>
        <authorList>
            <person name="Wang H."/>
            <person name="Yu B."/>
        </authorList>
    </citation>
    <scope>NUCLEOTIDE SEQUENCE [LARGE SCALE GENOMIC DNA]</scope>
    <source>
        <strain evidence="1 3">W12</strain>
    </source>
</reference>
<dbReference type="STRING" id="45670.SN16_11295"/>
<accession>A0A0C2HEL3</accession>
<dbReference type="Proteomes" id="UP000031546">
    <property type="component" value="Unassembled WGS sequence"/>
</dbReference>
<reference evidence="2 4" key="4">
    <citation type="submission" date="2022-12" db="EMBL/GenBank/DDBJ databases">
        <title>Genome analysis and biological profiling of marine Salinicoccus roseus MOSEL-ME25.</title>
        <authorList>
            <person name="Mirza F.T."/>
            <person name="Xie Y."/>
            <person name="Shinwari Z.K."/>
        </authorList>
    </citation>
    <scope>NUCLEOTIDE SEQUENCE [LARGE SCALE GENOMIC DNA]</scope>
    <source>
        <strain evidence="2 4">MOSEL-ME25</strain>
    </source>
</reference>
<organism evidence="1 3">
    <name type="scientific">Salinicoccus roseus</name>
    <dbReference type="NCBI Taxonomy" id="45670"/>
    <lineage>
        <taxon>Bacteria</taxon>
        <taxon>Bacillati</taxon>
        <taxon>Bacillota</taxon>
        <taxon>Bacilli</taxon>
        <taxon>Bacillales</taxon>
        <taxon>Staphylococcaceae</taxon>
        <taxon>Salinicoccus</taxon>
    </lineage>
</organism>
<sequence length="543" mass="60652">MKFLKSIMDGLNIYTLSILEDNFKKVDETIAVVESLIAKGQLTEEQYANLITIVNGMIKSGEVGELDLSPKLRAEVNEIKDKIDKGDVSVKDINKNYGLLDSTYFSSGFLADLNGGVIDVTNVLPGSIRRSHVVKYAISPDKTDFFKKTGDNLFEGYTKGILTKESTGGETAFFFTSEYDLPEPHDGRLVIVPIDNNEDYSLTVHGDHDQFRAAGTSNHPVIPEGYAREEVPRENILIDDKNLSVLNFNSGNYNYLSVYVSSSGQEPKIQMNKGNQSSVYSEPFILPKSVVERQQQHNIVVEDASGGYGHRPEVPSVVYFGVNPPHDAEPFDEWRELSGFPYVLDFKTAQLTDFTLFGVDTSVVSISTDSYDGTSALKYDSTEATYQGLVWDNISDNYMNDQEIFMEVRAAANNYRPASTLHRFDEDVNGELSYYAVGYYNGSLDIMKKEVGTGNQTLESVSKTIDATLPFRIRSRVTEDGFISAKIWQSTDSEPPEWDIEFYDISLLPQTNKLGIYAYTGFSNIRALGVSTGGMTAPKRKWW</sequence>
<dbReference type="GeneID" id="77846129"/>
<evidence type="ECO:0000313" key="3">
    <source>
        <dbReference type="Proteomes" id="UP000031546"/>
    </source>
</evidence>
<proteinExistence type="predicted"/>
<dbReference type="RefSeq" id="WP_040106715.1">
    <property type="nucleotide sequence ID" value="NZ_JABEVU030000001.1"/>
</dbReference>
<dbReference type="EMBL" id="JXII01000009">
    <property type="protein sequence ID" value="KIH70074.1"/>
    <property type="molecule type" value="Genomic_DNA"/>
</dbReference>
<gene>
    <name evidence="2" type="ORF">F7P68_0012720</name>
    <name evidence="1" type="ORF">SN16_11295</name>
</gene>
<dbReference type="OrthoDB" id="4764584at2"/>
<keyword evidence="4" id="KW-1185">Reference proteome</keyword>
<evidence type="ECO:0000313" key="2">
    <source>
        <dbReference type="EMBL" id="MDB0581389.1"/>
    </source>
</evidence>
<protein>
    <submittedName>
        <fullName evidence="1">Uncharacterized protein</fullName>
    </submittedName>
</protein>
<evidence type="ECO:0000313" key="4">
    <source>
        <dbReference type="Proteomes" id="UP000527860"/>
    </source>
</evidence>
<evidence type="ECO:0000313" key="1">
    <source>
        <dbReference type="EMBL" id="KIH70074.1"/>
    </source>
</evidence>